<evidence type="ECO:0000256" key="7">
    <source>
        <dbReference type="SAM" id="Coils"/>
    </source>
</evidence>
<comment type="subcellular location">
    <subcellularLocation>
        <location evidence="1">Cytoplasm</location>
    </subcellularLocation>
</comment>
<evidence type="ECO:0000256" key="6">
    <source>
        <dbReference type="ARBA" id="ARBA00023193"/>
    </source>
</evidence>
<feature type="region of interest" description="Disordered" evidence="8">
    <location>
        <begin position="454"/>
        <end position="503"/>
    </location>
</feature>
<dbReference type="PANTHER" id="PTHR22922">
    <property type="entry name" value="GPI-ANCHORED PROTEIN P137"/>
    <property type="match status" value="1"/>
</dbReference>
<dbReference type="STRING" id="94237.ENSMMOP00000022694"/>
<keyword evidence="12" id="KW-1185">Reference proteome</keyword>
<keyword evidence="5" id="KW-0694">RNA-binding</keyword>
<evidence type="ECO:0000256" key="2">
    <source>
        <dbReference type="ARBA" id="ARBA00007950"/>
    </source>
</evidence>
<proteinExistence type="inferred from homology"/>
<dbReference type="GO" id="GO:0003723">
    <property type="term" value="F:RNA binding"/>
    <property type="evidence" value="ECO:0007669"/>
    <property type="project" value="UniProtKB-KW"/>
</dbReference>
<dbReference type="InterPro" id="IPR028816">
    <property type="entry name" value="Caprin"/>
</dbReference>
<evidence type="ECO:0000259" key="10">
    <source>
        <dbReference type="Pfam" id="PF18293"/>
    </source>
</evidence>
<comment type="similarity">
    <text evidence="2">Belongs to the caprin family.</text>
</comment>
<keyword evidence="6" id="KW-0652">Protein synthesis inhibitor</keyword>
<dbReference type="Pfam" id="PF12287">
    <property type="entry name" value="Caprin-1_C"/>
    <property type="match status" value="2"/>
</dbReference>
<feature type="region of interest" description="Disordered" evidence="8">
    <location>
        <begin position="229"/>
        <end position="265"/>
    </location>
</feature>
<dbReference type="OMA" id="QDQVMPP"/>
<reference evidence="11" key="2">
    <citation type="submission" date="2025-09" db="UniProtKB">
        <authorList>
            <consortium name="Ensembl"/>
        </authorList>
    </citation>
    <scope>IDENTIFICATION</scope>
</reference>
<dbReference type="PANTHER" id="PTHR22922:SF3">
    <property type="entry name" value="CAPRIN-1"/>
    <property type="match status" value="1"/>
</dbReference>
<feature type="domain" description="Caprin-1 dimerization" evidence="10">
    <location>
        <begin position="105"/>
        <end position="221"/>
    </location>
</feature>
<dbReference type="Pfam" id="PF18293">
    <property type="entry name" value="Caprin-1_dimer"/>
    <property type="match status" value="1"/>
</dbReference>
<feature type="coiled-coil region" evidence="7">
    <location>
        <begin position="34"/>
        <end position="61"/>
    </location>
</feature>
<dbReference type="GO" id="GO:0005737">
    <property type="term" value="C:cytoplasm"/>
    <property type="evidence" value="ECO:0007669"/>
    <property type="project" value="UniProtKB-SubCell"/>
</dbReference>
<protein>
    <submittedName>
        <fullName evidence="11">Uncharacterized protein</fullName>
    </submittedName>
</protein>
<keyword evidence="3" id="KW-0963">Cytoplasm</keyword>
<feature type="compositionally biased region" description="Polar residues" evidence="8">
    <location>
        <begin position="565"/>
        <end position="595"/>
    </location>
</feature>
<feature type="region of interest" description="Disordered" evidence="8">
    <location>
        <begin position="565"/>
        <end position="615"/>
    </location>
</feature>
<feature type="compositionally biased region" description="Polar residues" evidence="8">
    <location>
        <begin position="481"/>
        <end position="491"/>
    </location>
</feature>
<name>A0A3Q3XAN6_MOLML</name>
<evidence type="ECO:0000313" key="12">
    <source>
        <dbReference type="Proteomes" id="UP000261620"/>
    </source>
</evidence>
<accession>A0A3Q3XAN6</accession>
<organism evidence="11 12">
    <name type="scientific">Mola mola</name>
    <name type="common">Ocean sunfish</name>
    <name type="synonym">Tetraodon mola</name>
    <dbReference type="NCBI Taxonomy" id="94237"/>
    <lineage>
        <taxon>Eukaryota</taxon>
        <taxon>Metazoa</taxon>
        <taxon>Chordata</taxon>
        <taxon>Craniata</taxon>
        <taxon>Vertebrata</taxon>
        <taxon>Euteleostomi</taxon>
        <taxon>Actinopterygii</taxon>
        <taxon>Neopterygii</taxon>
        <taxon>Teleostei</taxon>
        <taxon>Neoteleostei</taxon>
        <taxon>Acanthomorphata</taxon>
        <taxon>Eupercaria</taxon>
        <taxon>Tetraodontiformes</taxon>
        <taxon>Molidae</taxon>
        <taxon>Mola</taxon>
    </lineage>
</organism>
<dbReference type="AlphaFoldDB" id="A0A3Q3XAN6"/>
<evidence type="ECO:0000256" key="8">
    <source>
        <dbReference type="SAM" id="MobiDB-lite"/>
    </source>
</evidence>
<evidence type="ECO:0000256" key="1">
    <source>
        <dbReference type="ARBA" id="ARBA00004496"/>
    </source>
</evidence>
<evidence type="ECO:0000313" key="11">
    <source>
        <dbReference type="Ensembl" id="ENSMMOP00000022694.1"/>
    </source>
</evidence>
<evidence type="ECO:0000259" key="9">
    <source>
        <dbReference type="Pfam" id="PF12287"/>
    </source>
</evidence>
<dbReference type="InterPro" id="IPR041637">
    <property type="entry name" value="Caprin-1_dimer"/>
</dbReference>
<dbReference type="Proteomes" id="UP000261620">
    <property type="component" value="Unplaced"/>
</dbReference>
<keyword evidence="7" id="KW-0175">Coiled coil</keyword>
<feature type="domain" description="Cytoplasmic activation/proliferation-associated protein-1 C term" evidence="9">
    <location>
        <begin position="404"/>
        <end position="605"/>
    </location>
</feature>
<dbReference type="InterPro" id="IPR022070">
    <property type="entry name" value="Caprin-1_C"/>
</dbReference>
<dbReference type="GO" id="GO:0017148">
    <property type="term" value="P:negative regulation of translation"/>
    <property type="evidence" value="ECO:0007669"/>
    <property type="project" value="UniProtKB-KW"/>
</dbReference>
<feature type="domain" description="Cytoplasmic activation/proliferation-associated protein-1 C term" evidence="9">
    <location>
        <begin position="340"/>
        <end position="394"/>
    </location>
</feature>
<dbReference type="Ensembl" id="ENSMMOT00000023069.1">
    <property type="protein sequence ID" value="ENSMMOP00000022694.1"/>
    <property type="gene ID" value="ENSMMOG00000017259.1"/>
</dbReference>
<keyword evidence="4" id="KW-0221">Differentiation</keyword>
<sequence length="615" mass="68078">MPSVMVGNSAVQSAIPDLGNGSHHETMKQILGVIDKKVRNMEKKKSKLDDYQTKKNKGERLNQDQLEALTKYQEIVNNLEFARELQKSFLTMGQEVQKAVKKSARREQLIREEMEQRRLKTVLELQFLLDQLGDNSVRQNLKRPDATGSPFLADTDFTSLDEFYKLVGPDRNCNVRLTDQYEEASLHLWELLEGRDKAVAGTTYKSLKGILDKVLLSGYFDRVQTLQNGTCQEEEEQEDQNVVAESSGGKQPSEPEGPATEKYAEPVKVETTEFVNRQFIPETTYSSTDKDQVEEWTVEAQMGNSIQHKPPTLLATEPTVTVNHITPTPANDPIVRKQAVQDLMAQMQGTYNFMQDSMLEFDGQALDPAIVSAQPMKPVQTVDLQQMGCPSGTRQSIHLYPKQIASMSLSTEQAPAPCSLSPAFPPVSKPSHTGGINVNAAPFQSVHAVFNMNAPVPPPVSDGQVDSLKQPSPFPSGYGQGFSSQPESTVEQPDIPQETLQSGEGGALAACHVQNMLYSGQSFYNSRAVPRGGPRNPRGLMNGYRGSSNGFRGVYEGYRPPFSNAPSSGYAQTQFNSSRDYSNNTYQREGYQQNYKRGAAQGPRGLSRGNAQSMR</sequence>
<evidence type="ECO:0000256" key="3">
    <source>
        <dbReference type="ARBA" id="ARBA00022490"/>
    </source>
</evidence>
<dbReference type="GO" id="GO:0030154">
    <property type="term" value="P:cell differentiation"/>
    <property type="evidence" value="ECO:0007669"/>
    <property type="project" value="UniProtKB-KW"/>
</dbReference>
<reference evidence="11" key="1">
    <citation type="submission" date="2025-08" db="UniProtKB">
        <authorList>
            <consortium name="Ensembl"/>
        </authorList>
    </citation>
    <scope>IDENTIFICATION</scope>
</reference>
<evidence type="ECO:0000256" key="4">
    <source>
        <dbReference type="ARBA" id="ARBA00022782"/>
    </source>
</evidence>
<evidence type="ECO:0000256" key="5">
    <source>
        <dbReference type="ARBA" id="ARBA00022884"/>
    </source>
</evidence>